<protein>
    <submittedName>
        <fullName evidence="10">Two-component system response regulator</fullName>
    </submittedName>
</protein>
<keyword evidence="4 7" id="KW-0238">DNA-binding</keyword>
<feature type="DNA-binding region" description="OmpR/PhoB-type" evidence="7">
    <location>
        <begin position="128"/>
        <end position="226"/>
    </location>
</feature>
<dbReference type="InterPro" id="IPR036388">
    <property type="entry name" value="WH-like_DNA-bd_sf"/>
</dbReference>
<evidence type="ECO:0000313" key="11">
    <source>
        <dbReference type="Proteomes" id="UP000062912"/>
    </source>
</evidence>
<keyword evidence="3" id="KW-0805">Transcription regulation</keyword>
<evidence type="ECO:0000259" key="9">
    <source>
        <dbReference type="PROSITE" id="PS51755"/>
    </source>
</evidence>
<evidence type="ECO:0000256" key="7">
    <source>
        <dbReference type="PROSITE-ProRule" id="PRU01091"/>
    </source>
</evidence>
<dbReference type="InterPro" id="IPR011006">
    <property type="entry name" value="CheY-like_superfamily"/>
</dbReference>
<dbReference type="SMART" id="SM00862">
    <property type="entry name" value="Trans_reg_C"/>
    <property type="match status" value="1"/>
</dbReference>
<dbReference type="InterPro" id="IPR001867">
    <property type="entry name" value="OmpR/PhoB-type_DNA-bd"/>
</dbReference>
<keyword evidence="5" id="KW-0804">Transcription</keyword>
<dbReference type="FunFam" id="1.10.10.10:FF:000005">
    <property type="entry name" value="Two-component system response regulator"/>
    <property type="match status" value="1"/>
</dbReference>
<evidence type="ECO:0000256" key="4">
    <source>
        <dbReference type="ARBA" id="ARBA00023125"/>
    </source>
</evidence>
<evidence type="ECO:0000256" key="5">
    <source>
        <dbReference type="ARBA" id="ARBA00023163"/>
    </source>
</evidence>
<dbReference type="Pfam" id="PF00486">
    <property type="entry name" value="Trans_reg_C"/>
    <property type="match status" value="1"/>
</dbReference>
<name>A0A132EIR6_9BURK</name>
<dbReference type="GO" id="GO:0006355">
    <property type="term" value="P:regulation of DNA-templated transcription"/>
    <property type="evidence" value="ECO:0007669"/>
    <property type="project" value="InterPro"/>
</dbReference>
<dbReference type="Pfam" id="PF00072">
    <property type="entry name" value="Response_reg"/>
    <property type="match status" value="1"/>
</dbReference>
<dbReference type="GO" id="GO:0000976">
    <property type="term" value="F:transcription cis-regulatory region binding"/>
    <property type="evidence" value="ECO:0007669"/>
    <property type="project" value="TreeGrafter"/>
</dbReference>
<proteinExistence type="predicted"/>
<dbReference type="PANTHER" id="PTHR48111">
    <property type="entry name" value="REGULATOR OF RPOS"/>
    <property type="match status" value="1"/>
</dbReference>
<dbReference type="PROSITE" id="PS50110">
    <property type="entry name" value="RESPONSE_REGULATORY"/>
    <property type="match status" value="1"/>
</dbReference>
<evidence type="ECO:0000259" key="8">
    <source>
        <dbReference type="PROSITE" id="PS50110"/>
    </source>
</evidence>
<dbReference type="GO" id="GO:0005829">
    <property type="term" value="C:cytosol"/>
    <property type="evidence" value="ECO:0007669"/>
    <property type="project" value="TreeGrafter"/>
</dbReference>
<dbReference type="CDD" id="cd00383">
    <property type="entry name" value="trans_reg_C"/>
    <property type="match status" value="1"/>
</dbReference>
<gene>
    <name evidence="10" type="ORF">WT56_13560</name>
</gene>
<dbReference type="GO" id="GO:0000156">
    <property type="term" value="F:phosphorelay response regulator activity"/>
    <property type="evidence" value="ECO:0007669"/>
    <property type="project" value="TreeGrafter"/>
</dbReference>
<dbReference type="InterPro" id="IPR039420">
    <property type="entry name" value="WalR-like"/>
</dbReference>
<dbReference type="Proteomes" id="UP000062912">
    <property type="component" value="Unassembled WGS sequence"/>
</dbReference>
<feature type="domain" description="OmpR/PhoB-type" evidence="9">
    <location>
        <begin position="128"/>
        <end position="226"/>
    </location>
</feature>
<dbReference type="EMBL" id="LPJR01000027">
    <property type="protein sequence ID" value="KWF30453.1"/>
    <property type="molecule type" value="Genomic_DNA"/>
</dbReference>
<dbReference type="SMART" id="SM00448">
    <property type="entry name" value="REC"/>
    <property type="match status" value="1"/>
</dbReference>
<evidence type="ECO:0000256" key="6">
    <source>
        <dbReference type="PROSITE-ProRule" id="PRU00169"/>
    </source>
</evidence>
<dbReference type="RefSeq" id="WP_060241231.1">
    <property type="nucleotide sequence ID" value="NZ_LPJR01000027.1"/>
</dbReference>
<keyword evidence="2" id="KW-0902">Two-component regulatory system</keyword>
<dbReference type="SUPFAM" id="SSF52172">
    <property type="entry name" value="CheY-like"/>
    <property type="match status" value="1"/>
</dbReference>
<dbReference type="Gene3D" id="3.40.50.2300">
    <property type="match status" value="1"/>
</dbReference>
<reference evidence="10 11" key="1">
    <citation type="submission" date="2015-11" db="EMBL/GenBank/DDBJ databases">
        <title>Expanding the genomic diversity of Burkholderia species for the development of highly accurate diagnostics.</title>
        <authorList>
            <person name="Sahl J."/>
            <person name="Keim P."/>
            <person name="Wagner D."/>
        </authorList>
    </citation>
    <scope>NUCLEOTIDE SEQUENCE [LARGE SCALE GENOMIC DNA]</scope>
    <source>
        <strain evidence="10 11">MSMB368WGS</strain>
    </source>
</reference>
<dbReference type="PANTHER" id="PTHR48111:SF76">
    <property type="entry name" value="TWO-COMPONENT RESPONSE REGULATOR"/>
    <property type="match status" value="1"/>
</dbReference>
<dbReference type="OrthoDB" id="9802426at2"/>
<keyword evidence="1 6" id="KW-0597">Phosphoprotein</keyword>
<dbReference type="AlphaFoldDB" id="A0A132EIR6"/>
<dbReference type="Gene3D" id="6.10.250.690">
    <property type="match status" value="1"/>
</dbReference>
<dbReference type="GO" id="GO:0032993">
    <property type="term" value="C:protein-DNA complex"/>
    <property type="evidence" value="ECO:0007669"/>
    <property type="project" value="TreeGrafter"/>
</dbReference>
<accession>A0A132EIR6</accession>
<evidence type="ECO:0000313" key="10">
    <source>
        <dbReference type="EMBL" id="KWF30453.1"/>
    </source>
</evidence>
<evidence type="ECO:0000256" key="1">
    <source>
        <dbReference type="ARBA" id="ARBA00022553"/>
    </source>
</evidence>
<feature type="domain" description="Response regulatory" evidence="8">
    <location>
        <begin position="3"/>
        <end position="118"/>
    </location>
</feature>
<evidence type="ECO:0000256" key="2">
    <source>
        <dbReference type="ARBA" id="ARBA00023012"/>
    </source>
</evidence>
<feature type="modified residue" description="4-aspartylphosphate" evidence="6">
    <location>
        <position position="52"/>
    </location>
</feature>
<dbReference type="InterPro" id="IPR001789">
    <property type="entry name" value="Sig_transdc_resp-reg_receiver"/>
</dbReference>
<dbReference type="PROSITE" id="PS51755">
    <property type="entry name" value="OMPR_PHOB"/>
    <property type="match status" value="1"/>
</dbReference>
<sequence length="228" mass="25381">MPNILVVEDDRQTLDEIVNALTDYGWAVESAHTGRDGLVLAVGKRYDAIVLDRMLVGEIEGLGMLSAIRSAGVTTPVLILSALSAVDERVRGLRAGGDDYLTKPFEFIELTARLDALMRRREGPEQPLQEYRVGPLSLNLLTREAVCAGHVVALLPREYRLLEFLMRHANQTVSRTMLFEAVWGYQLNERTNVIDVHVSRLRKKLDPSGTLSLIHTVRGSGYSLRASD</sequence>
<evidence type="ECO:0000256" key="3">
    <source>
        <dbReference type="ARBA" id="ARBA00023015"/>
    </source>
</evidence>
<organism evidence="10 11">
    <name type="scientific">Burkholderia pseudomultivorans</name>
    <dbReference type="NCBI Taxonomy" id="1207504"/>
    <lineage>
        <taxon>Bacteria</taxon>
        <taxon>Pseudomonadati</taxon>
        <taxon>Pseudomonadota</taxon>
        <taxon>Betaproteobacteria</taxon>
        <taxon>Burkholderiales</taxon>
        <taxon>Burkholderiaceae</taxon>
        <taxon>Burkholderia</taxon>
        <taxon>Burkholderia cepacia complex</taxon>
    </lineage>
</organism>
<dbReference type="Gene3D" id="1.10.10.10">
    <property type="entry name" value="Winged helix-like DNA-binding domain superfamily/Winged helix DNA-binding domain"/>
    <property type="match status" value="1"/>
</dbReference>
<comment type="caution">
    <text evidence="10">The sequence shown here is derived from an EMBL/GenBank/DDBJ whole genome shotgun (WGS) entry which is preliminary data.</text>
</comment>